<organism evidence="2 3">
    <name type="scientific">Araneus ventricosus</name>
    <name type="common">Orbweaver spider</name>
    <name type="synonym">Epeira ventricosa</name>
    <dbReference type="NCBI Taxonomy" id="182803"/>
    <lineage>
        <taxon>Eukaryota</taxon>
        <taxon>Metazoa</taxon>
        <taxon>Ecdysozoa</taxon>
        <taxon>Arthropoda</taxon>
        <taxon>Chelicerata</taxon>
        <taxon>Arachnida</taxon>
        <taxon>Araneae</taxon>
        <taxon>Araneomorphae</taxon>
        <taxon>Entelegynae</taxon>
        <taxon>Araneoidea</taxon>
        <taxon>Araneidae</taxon>
        <taxon>Araneus</taxon>
    </lineage>
</organism>
<feature type="compositionally biased region" description="Basic and acidic residues" evidence="1">
    <location>
        <begin position="46"/>
        <end position="56"/>
    </location>
</feature>
<feature type="compositionally biased region" description="Polar residues" evidence="1">
    <location>
        <begin position="57"/>
        <end position="70"/>
    </location>
</feature>
<sequence>MPKKQNSNFVRCTSNAKRLPLLRDDDNQEEREVRLANNRGSMSVLREGESSVERSNRLSLNRITVQSQRQNESHDERNNRLSADSSRHFNLRQRRRNKRTNVPGIWSEKEYSALNYDPCVDYKNGFNRNDVYSLSI</sequence>
<dbReference type="Proteomes" id="UP000499080">
    <property type="component" value="Unassembled WGS sequence"/>
</dbReference>
<accession>A0A4Y2CPI2</accession>
<evidence type="ECO:0000256" key="1">
    <source>
        <dbReference type="SAM" id="MobiDB-lite"/>
    </source>
</evidence>
<evidence type="ECO:0000313" key="3">
    <source>
        <dbReference type="Proteomes" id="UP000499080"/>
    </source>
</evidence>
<dbReference type="OrthoDB" id="1728974at2759"/>
<comment type="caution">
    <text evidence="2">The sequence shown here is derived from an EMBL/GenBank/DDBJ whole genome shotgun (WGS) entry which is preliminary data.</text>
</comment>
<dbReference type="EMBL" id="BGPR01000216">
    <property type="protein sequence ID" value="GBM05618.1"/>
    <property type="molecule type" value="Genomic_DNA"/>
</dbReference>
<feature type="region of interest" description="Disordered" evidence="1">
    <location>
        <begin position="27"/>
        <end position="96"/>
    </location>
</feature>
<gene>
    <name evidence="2" type="ORF">AVEN_202251_1</name>
</gene>
<dbReference type="AlphaFoldDB" id="A0A4Y2CPI2"/>
<keyword evidence="3" id="KW-1185">Reference proteome</keyword>
<proteinExistence type="predicted"/>
<name>A0A4Y2CPI2_ARAVE</name>
<protein>
    <submittedName>
        <fullName evidence="2">Uncharacterized protein</fullName>
    </submittedName>
</protein>
<reference evidence="2 3" key="1">
    <citation type="journal article" date="2019" name="Sci. Rep.">
        <title>Orb-weaving spider Araneus ventricosus genome elucidates the spidroin gene catalogue.</title>
        <authorList>
            <person name="Kono N."/>
            <person name="Nakamura H."/>
            <person name="Ohtoshi R."/>
            <person name="Moran D.A.P."/>
            <person name="Shinohara A."/>
            <person name="Yoshida Y."/>
            <person name="Fujiwara M."/>
            <person name="Mori M."/>
            <person name="Tomita M."/>
            <person name="Arakawa K."/>
        </authorList>
    </citation>
    <scope>NUCLEOTIDE SEQUENCE [LARGE SCALE GENOMIC DNA]</scope>
</reference>
<evidence type="ECO:0000313" key="2">
    <source>
        <dbReference type="EMBL" id="GBM05618.1"/>
    </source>
</evidence>